<keyword evidence="2" id="KW-1185">Reference proteome</keyword>
<gene>
    <name evidence="1" type="ORF">ACFQ63_16875</name>
</gene>
<evidence type="ECO:0000313" key="1">
    <source>
        <dbReference type="EMBL" id="MFE5981372.1"/>
    </source>
</evidence>
<dbReference type="Gene3D" id="1.25.40.10">
    <property type="entry name" value="Tetratricopeptide repeat domain"/>
    <property type="match status" value="2"/>
</dbReference>
<dbReference type="EMBL" id="JBHTRV010000011">
    <property type="protein sequence ID" value="MFE5981372.1"/>
    <property type="molecule type" value="Genomic_DNA"/>
</dbReference>
<dbReference type="Pfam" id="PF13374">
    <property type="entry name" value="TPR_10"/>
    <property type="match status" value="1"/>
</dbReference>
<dbReference type="InterPro" id="IPR019734">
    <property type="entry name" value="TPR_rpt"/>
</dbReference>
<comment type="caution">
    <text evidence="1">The sequence shown here is derived from an EMBL/GenBank/DDBJ whole genome shotgun (WGS) entry which is preliminary data.</text>
</comment>
<dbReference type="InterPro" id="IPR011990">
    <property type="entry name" value="TPR-like_helical_dom_sf"/>
</dbReference>
<name>A0ABW6IW64_STRWE</name>
<dbReference type="SMART" id="SM00028">
    <property type="entry name" value="TPR"/>
    <property type="match status" value="9"/>
</dbReference>
<organism evidence="1 2">
    <name type="scientific">Streptomyces wedmorensis</name>
    <dbReference type="NCBI Taxonomy" id="43759"/>
    <lineage>
        <taxon>Bacteria</taxon>
        <taxon>Bacillati</taxon>
        <taxon>Actinomycetota</taxon>
        <taxon>Actinomycetes</taxon>
        <taxon>Kitasatosporales</taxon>
        <taxon>Streptomycetaceae</taxon>
        <taxon>Streptomyces</taxon>
    </lineage>
</organism>
<dbReference type="Proteomes" id="UP001600424">
    <property type="component" value="Unassembled WGS sequence"/>
</dbReference>
<sequence length="902" mass="98486">MSTYGEPTMGTFTDRVEALAAVEDLARGRAGLRALVVWGVSGQGKSTLLSHVHATRWAGAKYGLAQLSYLIDPTVAAGGHGQGPDLARALLEAIAEAVSELCPPEARRALMRDYRAAQAAAQAQWQIRIEMTAAHDSRISNSPITAGGPSPAMWHALYRQALVDGLADLAEGASAYPGIVLIDTSELLRLADEGARRDPDAGAPAADLDTWFTATVLKRLVAEHPGLRFVVAGREPLDLPVSHARVELTEWRPEDTAFFLESRGVPGELTAAVHTVCGGTPVWTAMTADLVLQAQRSGRPVTADWLRTAAAGQPAAGWLPAKYLERLSDDDQHRLLLAAVPRTLTHELLRTMCTDVDCTDSDFRRLWRHSFIRQTPAGRLQLHPLVRSAITAYLHTQYPRRWAAAHRVAAAYFEDAGSPVEVAYHRFAAPDTDSRALTTWWQSQVTAALDGYRLDEANLLIDAVHEAAHPPLSPPLRAHTTYFRGRVAYFSDHYPAARKLFGQSLGLYRDLADPRGQADTLRSLGNLARIRGNDTEAKGFLDQALELHRDLEDDRGQAHILRSLGDLARVRGDDPEAKSLLDEALGLYRNLEDDRGRAHILRSLGNLARLRDDDTEAKEFLDQALDLYRALADLRGQAHVLWSFGDLARVRGDDAAAERQLDQALRLYQDLDDRRGQAHALFSLGDLARLRDDDAAAARLLDQALELYRALADRRGQADTLFSLGNLAQTRDDDATATTLLNQALELHRALADRRGQAHALSSLGNLAQMRGDATAASRLLNQALQLYRDLPDRRGQAHTLRSLAIPAQLRGDDATAVRLLDQALGLYRGLADPRGQAHTLLSLGDLARIRGDDAAAERQLRQALGLASAGRPESDDLVRWIRQSLGEPAGEGGGPAPGMPE</sequence>
<accession>A0ABW6IW64</accession>
<dbReference type="SUPFAM" id="SSF48452">
    <property type="entry name" value="TPR-like"/>
    <property type="match status" value="2"/>
</dbReference>
<proteinExistence type="predicted"/>
<evidence type="ECO:0000313" key="2">
    <source>
        <dbReference type="Proteomes" id="UP001600424"/>
    </source>
</evidence>
<dbReference type="Pfam" id="PF13424">
    <property type="entry name" value="TPR_12"/>
    <property type="match status" value="2"/>
</dbReference>
<dbReference type="PANTHER" id="PTHR10098:SF108">
    <property type="entry name" value="TETRATRICOPEPTIDE REPEAT PROTEIN 28"/>
    <property type="match status" value="1"/>
</dbReference>
<reference evidence="1 2" key="1">
    <citation type="submission" date="2024-09" db="EMBL/GenBank/DDBJ databases">
        <title>The Natural Products Discovery Center: Release of the First 8490 Sequenced Strains for Exploring Actinobacteria Biosynthetic Diversity.</title>
        <authorList>
            <person name="Kalkreuter E."/>
            <person name="Kautsar S.A."/>
            <person name="Yang D."/>
            <person name="Bader C.D."/>
            <person name="Teijaro C.N."/>
            <person name="Fluegel L."/>
            <person name="Davis C.M."/>
            <person name="Simpson J.R."/>
            <person name="Lauterbach L."/>
            <person name="Steele A.D."/>
            <person name="Gui C."/>
            <person name="Meng S."/>
            <person name="Li G."/>
            <person name="Viehrig K."/>
            <person name="Ye F."/>
            <person name="Su P."/>
            <person name="Kiefer A.F."/>
            <person name="Nichols A."/>
            <person name="Cepeda A.J."/>
            <person name="Yan W."/>
            <person name="Fan B."/>
            <person name="Jiang Y."/>
            <person name="Adhikari A."/>
            <person name="Zheng C.-J."/>
            <person name="Schuster L."/>
            <person name="Cowan T.M."/>
            <person name="Smanski M.J."/>
            <person name="Chevrette M.G."/>
            <person name="De Carvalho L.P.S."/>
            <person name="Shen B."/>
        </authorList>
    </citation>
    <scope>NUCLEOTIDE SEQUENCE [LARGE SCALE GENOMIC DNA]</scope>
    <source>
        <strain evidence="1 2">NPDC056472</strain>
    </source>
</reference>
<dbReference type="RefSeq" id="WP_386253693.1">
    <property type="nucleotide sequence ID" value="NZ_JBHTRV010000011.1"/>
</dbReference>
<dbReference type="PANTHER" id="PTHR10098">
    <property type="entry name" value="RAPSYN-RELATED"/>
    <property type="match status" value="1"/>
</dbReference>
<protein>
    <submittedName>
        <fullName evidence="1">Tetratricopeptide repeat protein</fullName>
    </submittedName>
</protein>